<dbReference type="InterPro" id="IPR025646">
    <property type="entry name" value="DUF4350"/>
</dbReference>
<keyword evidence="3" id="KW-1185">Reference proteome</keyword>
<dbReference type="AlphaFoldDB" id="C7Q6K1"/>
<dbReference type="Gene3D" id="3.40.50.880">
    <property type="match status" value="1"/>
</dbReference>
<protein>
    <recommendedName>
        <fullName evidence="1">DUF4350 domain-containing protein</fullName>
    </recommendedName>
</protein>
<dbReference type="InterPro" id="IPR046306">
    <property type="entry name" value="DUF6421"/>
</dbReference>
<dbReference type="SUPFAM" id="SSF52317">
    <property type="entry name" value="Class I glutamine amidotransferase-like"/>
    <property type="match status" value="1"/>
</dbReference>
<dbReference type="KEGG" id="cai:Caci_5177"/>
<dbReference type="Pfam" id="PF14258">
    <property type="entry name" value="DUF4350"/>
    <property type="match status" value="1"/>
</dbReference>
<dbReference type="InterPro" id="IPR029062">
    <property type="entry name" value="Class_I_gatase-like"/>
</dbReference>
<sequence length="710" mass="77966">MRQHTGILRVLFDEAHSEAWTIDPARALAMNPVNPADAGYTYAADLLRVRGYGVEAHREGAFTAEALSGSDVLVIAHPADPARERTTGVGTPVLTPAELDTLQAYVAAGGGLVLLADSEQDNGSNLAALLGRFGVGMDHFTVQDATRRHQGNARWVLAERAALPENRIESEDVLAGVAEACFFRSGTLFTAEGADILPLLNSSPTADPADRPLAVGVRFGKGRVAVFADSDMFGDDSIADYDHRTLWINAVTWASRRPKRAGADAGQHPVASSATFGDLKAAIEELRPLQSKDGSIDFEAGHDRAQAESLAGRIGAAVEELAPQFPHDADYLDAVLKDLRRWAEDGFGVPDFLDSLTAFHPAAQREDGREHLVVFPMYTQNGNLDRNFEALIIRIVWPDWIAGLEREKYPNPQFLPIEFVAPDAFTAGYDTNSAVLFPETVAVRETPVFTWGAIMQDREAARFRMVTSAAAATLKMSLPPDAARLLEDQRLTQEVFVLWDLIHDRTHSHGDLPFDPFMIKQRMPYFLYSLEELRCDLTAFRAAVTLERDAGPGASHARLVQYTILFDRLFRFPITGGRVRNYDGLGGQLLFAYLHRHGLIHWTDNRLAVDWARIADAVIELATEVETLYRDGIDRPKPAHWMAAYQLVAGYVAPNPNSVWAQGASALPLDGPPKGLVDAVLPDEFPLSMFYEALNKKLKPVIEATRGVTG</sequence>
<evidence type="ECO:0000259" key="1">
    <source>
        <dbReference type="Pfam" id="PF14258"/>
    </source>
</evidence>
<dbReference type="RefSeq" id="WP_015793765.1">
    <property type="nucleotide sequence ID" value="NC_013131.1"/>
</dbReference>
<dbReference type="EMBL" id="CP001700">
    <property type="protein sequence ID" value="ACU74036.1"/>
    <property type="molecule type" value="Genomic_DNA"/>
</dbReference>
<dbReference type="InParanoid" id="C7Q6K1"/>
<dbReference type="Pfam" id="PF19985">
    <property type="entry name" value="DUF6421"/>
    <property type="match status" value="1"/>
</dbReference>
<accession>C7Q6K1</accession>
<evidence type="ECO:0000313" key="3">
    <source>
        <dbReference type="Proteomes" id="UP000000851"/>
    </source>
</evidence>
<dbReference type="Proteomes" id="UP000000851">
    <property type="component" value="Chromosome"/>
</dbReference>
<dbReference type="OrthoDB" id="3755108at2"/>
<gene>
    <name evidence="2" type="ordered locus">Caci_5177</name>
</gene>
<proteinExistence type="predicted"/>
<dbReference type="STRING" id="479433.Caci_5177"/>
<reference evidence="2 3" key="1">
    <citation type="journal article" date="2009" name="Stand. Genomic Sci.">
        <title>Complete genome sequence of Catenulispora acidiphila type strain (ID 139908).</title>
        <authorList>
            <person name="Copeland A."/>
            <person name="Lapidus A."/>
            <person name="Glavina Del Rio T."/>
            <person name="Nolan M."/>
            <person name="Lucas S."/>
            <person name="Chen F."/>
            <person name="Tice H."/>
            <person name="Cheng J.F."/>
            <person name="Bruce D."/>
            <person name="Goodwin L."/>
            <person name="Pitluck S."/>
            <person name="Mikhailova N."/>
            <person name="Pati A."/>
            <person name="Ivanova N."/>
            <person name="Mavromatis K."/>
            <person name="Chen A."/>
            <person name="Palaniappan K."/>
            <person name="Chain P."/>
            <person name="Land M."/>
            <person name="Hauser L."/>
            <person name="Chang Y.J."/>
            <person name="Jeffries C.D."/>
            <person name="Chertkov O."/>
            <person name="Brettin T."/>
            <person name="Detter J.C."/>
            <person name="Han C."/>
            <person name="Ali Z."/>
            <person name="Tindall B.J."/>
            <person name="Goker M."/>
            <person name="Bristow J."/>
            <person name="Eisen J.A."/>
            <person name="Markowitz V."/>
            <person name="Hugenholtz P."/>
            <person name="Kyrpides N.C."/>
            <person name="Klenk H.P."/>
        </authorList>
    </citation>
    <scope>NUCLEOTIDE SEQUENCE [LARGE SCALE GENOMIC DNA]</scope>
    <source>
        <strain evidence="3">DSM 44928 / JCM 14897 / NBRC 102108 / NRRL B-24433 / ID139908</strain>
    </source>
</reference>
<dbReference type="HOGENOM" id="CLU_025386_1_0_11"/>
<feature type="domain" description="DUF4350" evidence="1">
    <location>
        <begin position="34"/>
        <end position="249"/>
    </location>
</feature>
<name>C7Q6K1_CATAD</name>
<evidence type="ECO:0000313" key="2">
    <source>
        <dbReference type="EMBL" id="ACU74036.1"/>
    </source>
</evidence>
<dbReference type="eggNOG" id="COG5426">
    <property type="taxonomic scope" value="Bacteria"/>
</dbReference>
<organism evidence="2 3">
    <name type="scientific">Catenulispora acidiphila (strain DSM 44928 / JCM 14897 / NBRC 102108 / NRRL B-24433 / ID139908)</name>
    <dbReference type="NCBI Taxonomy" id="479433"/>
    <lineage>
        <taxon>Bacteria</taxon>
        <taxon>Bacillati</taxon>
        <taxon>Actinomycetota</taxon>
        <taxon>Actinomycetes</taxon>
        <taxon>Catenulisporales</taxon>
        <taxon>Catenulisporaceae</taxon>
        <taxon>Catenulispora</taxon>
    </lineage>
</organism>